<dbReference type="Gene3D" id="3.30.70.20">
    <property type="match status" value="1"/>
</dbReference>
<evidence type="ECO:0000313" key="9">
    <source>
        <dbReference type="Proteomes" id="UP000642819"/>
    </source>
</evidence>
<dbReference type="SUPFAM" id="SSF54862">
    <property type="entry name" value="4Fe-4S ferredoxins"/>
    <property type="match status" value="1"/>
</dbReference>
<keyword evidence="3" id="KW-0479">Metal-binding</keyword>
<keyword evidence="7" id="KW-0003">3Fe-4S</keyword>
<dbReference type="RefSeq" id="WP_189349101.1">
    <property type="nucleotide sequence ID" value="NZ_BMXK01000004.1"/>
</dbReference>
<dbReference type="Pfam" id="PF13370">
    <property type="entry name" value="Fer4_13"/>
    <property type="match status" value="1"/>
</dbReference>
<protein>
    <recommendedName>
        <fullName evidence="10">Ferredoxin</fullName>
    </recommendedName>
</protein>
<evidence type="ECO:0000256" key="3">
    <source>
        <dbReference type="ARBA" id="ARBA00022723"/>
    </source>
</evidence>
<keyword evidence="4" id="KW-0249">Electron transport</keyword>
<keyword evidence="5" id="KW-0408">Iron</keyword>
<evidence type="ECO:0000256" key="4">
    <source>
        <dbReference type="ARBA" id="ARBA00022982"/>
    </source>
</evidence>
<accession>A0ABQ3GFC8</accession>
<reference evidence="9" key="1">
    <citation type="journal article" date="2019" name="Int. J. Syst. Evol. Microbiol.">
        <title>The Global Catalogue of Microorganisms (GCM) 10K type strain sequencing project: providing services to taxonomists for standard genome sequencing and annotation.</title>
        <authorList>
            <consortium name="The Broad Institute Genomics Platform"/>
            <consortium name="The Broad Institute Genome Sequencing Center for Infectious Disease"/>
            <person name="Wu L."/>
            <person name="Ma J."/>
        </authorList>
    </citation>
    <scope>NUCLEOTIDE SEQUENCE [LARGE SCALE GENOMIC DNA]</scope>
    <source>
        <strain evidence="9">KCTC 19466</strain>
    </source>
</reference>
<gene>
    <name evidence="8" type="ORF">GCM10008096_10670</name>
</gene>
<keyword evidence="6" id="KW-0411">Iron-sulfur</keyword>
<dbReference type="PANTHER" id="PTHR36923:SF3">
    <property type="entry name" value="FERREDOXIN"/>
    <property type="match status" value="1"/>
</dbReference>
<evidence type="ECO:0000256" key="5">
    <source>
        <dbReference type="ARBA" id="ARBA00023004"/>
    </source>
</evidence>
<evidence type="ECO:0000256" key="6">
    <source>
        <dbReference type="ARBA" id="ARBA00023014"/>
    </source>
</evidence>
<dbReference type="Proteomes" id="UP000642819">
    <property type="component" value="Unassembled WGS sequence"/>
</dbReference>
<dbReference type="EMBL" id="BMXK01000004">
    <property type="protein sequence ID" value="GHD03950.1"/>
    <property type="molecule type" value="Genomic_DNA"/>
</dbReference>
<evidence type="ECO:0000313" key="8">
    <source>
        <dbReference type="EMBL" id="GHD03950.1"/>
    </source>
</evidence>
<keyword evidence="2" id="KW-0813">Transport</keyword>
<comment type="cofactor">
    <cofactor evidence="1">
        <name>[3Fe-4S] cluster</name>
        <dbReference type="ChEBI" id="CHEBI:21137"/>
    </cofactor>
</comment>
<proteinExistence type="predicted"/>
<evidence type="ECO:0000256" key="7">
    <source>
        <dbReference type="ARBA" id="ARBA00023291"/>
    </source>
</evidence>
<sequence>MKVTVHGSMCVASGNCGLVAPRVFRNRDENRGFVELLEPEPPESEWEAVREAEYLCPSGTIQIEQHPIPPFDHLT</sequence>
<dbReference type="PANTHER" id="PTHR36923">
    <property type="entry name" value="FERREDOXIN"/>
    <property type="match status" value="1"/>
</dbReference>
<organism evidence="8 9">
    <name type="scientific">Zhihengliuella salsuginis</name>
    <dbReference type="NCBI Taxonomy" id="578222"/>
    <lineage>
        <taxon>Bacteria</taxon>
        <taxon>Bacillati</taxon>
        <taxon>Actinomycetota</taxon>
        <taxon>Actinomycetes</taxon>
        <taxon>Micrococcales</taxon>
        <taxon>Micrococcaceae</taxon>
        <taxon>Zhihengliuella</taxon>
    </lineage>
</organism>
<evidence type="ECO:0000256" key="1">
    <source>
        <dbReference type="ARBA" id="ARBA00001927"/>
    </source>
</evidence>
<dbReference type="InterPro" id="IPR051269">
    <property type="entry name" value="Fe-S_cluster_ET"/>
</dbReference>
<keyword evidence="9" id="KW-1185">Reference proteome</keyword>
<comment type="caution">
    <text evidence="8">The sequence shown here is derived from an EMBL/GenBank/DDBJ whole genome shotgun (WGS) entry which is preliminary data.</text>
</comment>
<name>A0ABQ3GFC8_9MICC</name>
<evidence type="ECO:0000256" key="2">
    <source>
        <dbReference type="ARBA" id="ARBA00022448"/>
    </source>
</evidence>
<evidence type="ECO:0008006" key="10">
    <source>
        <dbReference type="Google" id="ProtNLM"/>
    </source>
</evidence>